<dbReference type="AlphaFoldDB" id="A0AAD2Q2X7"/>
<feature type="domain" description="Bicarbonate transporter-like transmembrane" evidence="7">
    <location>
        <begin position="54"/>
        <end position="252"/>
    </location>
</feature>
<evidence type="ECO:0000259" key="7">
    <source>
        <dbReference type="Pfam" id="PF00955"/>
    </source>
</evidence>
<feature type="transmembrane region" description="Helical" evidence="6">
    <location>
        <begin position="197"/>
        <end position="217"/>
    </location>
</feature>
<dbReference type="Gene3D" id="1.10.287.570">
    <property type="entry name" value="Helical hairpin bin"/>
    <property type="match status" value="1"/>
</dbReference>
<dbReference type="Pfam" id="PF00328">
    <property type="entry name" value="His_Phos_2"/>
    <property type="match status" value="1"/>
</dbReference>
<keyword evidence="9" id="KW-1185">Reference proteome</keyword>
<feature type="transmembrane region" description="Helical" evidence="6">
    <location>
        <begin position="224"/>
        <end position="243"/>
    </location>
</feature>
<comment type="caution">
    <text evidence="8">The sequence shown here is derived from an EMBL/GenBank/DDBJ whole genome shotgun (WGS) entry which is preliminary data.</text>
</comment>
<feature type="transmembrane region" description="Helical" evidence="6">
    <location>
        <begin position="295"/>
        <end position="315"/>
    </location>
</feature>
<dbReference type="InterPro" id="IPR011531">
    <property type="entry name" value="HCO3_transpt-like_TM_dom"/>
</dbReference>
<accession>A0AAD2Q2X7</accession>
<evidence type="ECO:0000256" key="4">
    <source>
        <dbReference type="ARBA" id="ARBA00023136"/>
    </source>
</evidence>
<sequence length="1061" mass="115920">MSSSELSRRPASLRAEVKDEQPNSRVSSSQPSTIHPAIRPKSKSLLGWLRGIGSGMSKDIAARIPFYLSDWTDAWNYRVIPATALIFFAKYVHDVLFSNECHLRLCSVLPGIAFSLDLIETTNQYGVSEVLLSSFMAAFVFSVFGVQPLTIAGVTGNLCTVHLFPADDISEGPITVFNKTIFTITQGAKDRPDYLHFVGWVYLWAAILHWITAALNFCNFLKYVTLFPCDTFGFYVAWVYLQYGVQVLTRQLDGNPQNAPGPLVSIVVALLMLVTSFLFQSLSAQNLFHRHTRRFLADYGMPISLIASSAMAYWGRFNAANTATLPVGAAFQPAGGREWLVKFWELDGKWVGIAFPFGFILWVLFFFDHNVSSLMAQGAEFPLRKPPGFHWDFFLLGITTFIAGLLGLPAPNGLIPQAPIHTTSLLVMQHGRPEADKEDQRSDSLDFVERPIAVVEQRVSNLAQGALCLVLLTGPFLHVLHLIPRGVLAGLFWFMGADALRGNGITQKLLYFLRDKHLTPPDEPLRKVRKSRILLFVGVQLVGFGATFAITQTIAAIGFPVVIMLLIPLRVWIVPRLPFTAEELAILDGPTASPFVSSFPGLLSVAHGGLSDHGIRRRNTILDASIYLHGDRAGFYQDPTTYTPTGTVITPLGTQQELQLGSILRSRYLNASSPLFVRGINSSLVNANQIHVRADAGGESGVIYDSAVAMLQGLFPANANYTTSLSNGSVIEGAESGYQYVPIETVETNNDVSLEGWTSCGAFDQWTSGFYASPAFQAQANESASFLSQLPPYLDGRAVTLENMWNIYDFMNVQSIHNKAFAQALPPTFLAQARTLANWHEYGVFTSPQLNGIGNIAGRTILPQMLQELHSIANASDPLKIAYQAIAYKPFLSLFNMTGVAEQNPELAGIVNYAAAVALEVRQPSDGSEAVLRFNFKNGTGQDFVTYNFLGSTTDVPISTLVQHVNATMINTTIQWCNACGNNANRGCGELALAASQASAVAVAGFHSHHDRISPVGAGFLGAGLTLAVFAIMFGVLAFLGLLTFGRKRSQRSNTQSEKKV</sequence>
<dbReference type="GO" id="GO:0006820">
    <property type="term" value="P:monoatomic anion transport"/>
    <property type="evidence" value="ECO:0007669"/>
    <property type="project" value="InterPro"/>
</dbReference>
<evidence type="ECO:0000256" key="2">
    <source>
        <dbReference type="ARBA" id="ARBA00022692"/>
    </source>
</evidence>
<feature type="compositionally biased region" description="Polar residues" evidence="5">
    <location>
        <begin position="23"/>
        <end position="33"/>
    </location>
</feature>
<dbReference type="GO" id="GO:0080139">
    <property type="term" value="F:borate efflux transmembrane transporter activity"/>
    <property type="evidence" value="ECO:0007669"/>
    <property type="project" value="TreeGrafter"/>
</dbReference>
<dbReference type="GO" id="GO:0005886">
    <property type="term" value="C:plasma membrane"/>
    <property type="evidence" value="ECO:0007669"/>
    <property type="project" value="TreeGrafter"/>
</dbReference>
<dbReference type="Pfam" id="PF00955">
    <property type="entry name" value="HCO3_cotransp"/>
    <property type="match status" value="2"/>
</dbReference>
<feature type="transmembrane region" description="Helical" evidence="6">
    <location>
        <begin position="350"/>
        <end position="367"/>
    </location>
</feature>
<dbReference type="Gene3D" id="3.40.50.1240">
    <property type="entry name" value="Phosphoglycerate mutase-like"/>
    <property type="match status" value="1"/>
</dbReference>
<evidence type="ECO:0000256" key="3">
    <source>
        <dbReference type="ARBA" id="ARBA00022989"/>
    </source>
</evidence>
<evidence type="ECO:0000256" key="1">
    <source>
        <dbReference type="ARBA" id="ARBA00004141"/>
    </source>
</evidence>
<feature type="domain" description="Bicarbonate transporter-like transmembrane" evidence="7">
    <location>
        <begin position="263"/>
        <end position="589"/>
    </location>
</feature>
<dbReference type="PANTHER" id="PTHR11453">
    <property type="entry name" value="ANION EXCHANGE PROTEIN"/>
    <property type="match status" value="1"/>
</dbReference>
<dbReference type="InterPro" id="IPR029033">
    <property type="entry name" value="His_PPase_superfam"/>
</dbReference>
<name>A0AAD2Q2X7_9AGAR</name>
<dbReference type="GO" id="GO:0005452">
    <property type="term" value="F:solute:inorganic anion antiporter activity"/>
    <property type="evidence" value="ECO:0007669"/>
    <property type="project" value="InterPro"/>
</dbReference>
<dbReference type="InterPro" id="IPR000560">
    <property type="entry name" value="His_Pase_clade-2"/>
</dbReference>
<dbReference type="PANTHER" id="PTHR11453:SF82">
    <property type="entry name" value="BORON TRANSPORTER 1"/>
    <property type="match status" value="1"/>
</dbReference>
<dbReference type="GO" id="GO:0050801">
    <property type="term" value="P:monoatomic ion homeostasis"/>
    <property type="evidence" value="ECO:0007669"/>
    <property type="project" value="TreeGrafter"/>
</dbReference>
<keyword evidence="4 6" id="KW-0472">Membrane</keyword>
<gene>
    <name evidence="8" type="ORF">MYCIT1_LOCUS14441</name>
</gene>
<dbReference type="GO" id="GO:0000324">
    <property type="term" value="C:fungal-type vacuole"/>
    <property type="evidence" value="ECO:0007669"/>
    <property type="project" value="TreeGrafter"/>
</dbReference>
<feature type="transmembrane region" description="Helical" evidence="6">
    <location>
        <begin position="130"/>
        <end position="154"/>
    </location>
</feature>
<feature type="region of interest" description="Disordered" evidence="5">
    <location>
        <begin position="1"/>
        <end position="37"/>
    </location>
</feature>
<dbReference type="SUPFAM" id="SSF53254">
    <property type="entry name" value="Phosphoglycerate mutase-like"/>
    <property type="match status" value="1"/>
</dbReference>
<feature type="transmembrane region" description="Helical" evidence="6">
    <location>
        <begin position="388"/>
        <end position="408"/>
    </location>
</feature>
<comment type="subcellular location">
    <subcellularLocation>
        <location evidence="1">Membrane</location>
        <topology evidence="1">Multi-pass membrane protein</topology>
    </subcellularLocation>
</comment>
<keyword evidence="3 6" id="KW-1133">Transmembrane helix</keyword>
<evidence type="ECO:0000256" key="6">
    <source>
        <dbReference type="SAM" id="Phobius"/>
    </source>
</evidence>
<dbReference type="Proteomes" id="UP001295794">
    <property type="component" value="Unassembled WGS sequence"/>
</dbReference>
<dbReference type="InterPro" id="IPR003020">
    <property type="entry name" value="HCO3_transpt_euk"/>
</dbReference>
<feature type="transmembrane region" description="Helical" evidence="6">
    <location>
        <begin position="263"/>
        <end position="283"/>
    </location>
</feature>
<evidence type="ECO:0000313" key="9">
    <source>
        <dbReference type="Proteomes" id="UP001295794"/>
    </source>
</evidence>
<reference evidence="8" key="1">
    <citation type="submission" date="2023-11" db="EMBL/GenBank/DDBJ databases">
        <authorList>
            <person name="De Vega J J."/>
            <person name="De Vega J J."/>
        </authorList>
    </citation>
    <scope>NUCLEOTIDE SEQUENCE</scope>
</reference>
<organism evidence="8 9">
    <name type="scientific">Mycena citricolor</name>
    <dbReference type="NCBI Taxonomy" id="2018698"/>
    <lineage>
        <taxon>Eukaryota</taxon>
        <taxon>Fungi</taxon>
        <taxon>Dikarya</taxon>
        <taxon>Basidiomycota</taxon>
        <taxon>Agaricomycotina</taxon>
        <taxon>Agaricomycetes</taxon>
        <taxon>Agaricomycetidae</taxon>
        <taxon>Agaricales</taxon>
        <taxon>Marasmiineae</taxon>
        <taxon>Mycenaceae</taxon>
        <taxon>Mycena</taxon>
    </lineage>
</organism>
<evidence type="ECO:0000313" key="8">
    <source>
        <dbReference type="EMBL" id="CAK5270218.1"/>
    </source>
</evidence>
<keyword evidence="2 6" id="KW-0812">Transmembrane</keyword>
<dbReference type="EMBL" id="CAVNYO010000160">
    <property type="protein sequence ID" value="CAK5270218.1"/>
    <property type="molecule type" value="Genomic_DNA"/>
</dbReference>
<feature type="transmembrane region" description="Helical" evidence="6">
    <location>
        <begin position="534"/>
        <end position="567"/>
    </location>
</feature>
<protein>
    <recommendedName>
        <fullName evidence="7">Bicarbonate transporter-like transmembrane domain-containing protein</fullName>
    </recommendedName>
</protein>
<proteinExistence type="predicted"/>
<feature type="transmembrane region" description="Helical" evidence="6">
    <location>
        <begin position="1018"/>
        <end position="1043"/>
    </location>
</feature>
<evidence type="ECO:0000256" key="5">
    <source>
        <dbReference type="SAM" id="MobiDB-lite"/>
    </source>
</evidence>